<dbReference type="AlphaFoldDB" id="A0A951MBL3"/>
<dbReference type="RefSeq" id="WP_219290302.1">
    <property type="nucleotide sequence ID" value="NZ_RPHB01000005.1"/>
</dbReference>
<feature type="domain" description="Metallo-beta-lactamase" evidence="1">
    <location>
        <begin position="126"/>
        <end position="318"/>
    </location>
</feature>
<accession>A0A951MBL3</accession>
<proteinExistence type="predicted"/>
<dbReference type="Pfam" id="PF12706">
    <property type="entry name" value="Lactamase_B_2"/>
    <property type="match status" value="1"/>
</dbReference>
<keyword evidence="2" id="KW-0378">Hydrolase</keyword>
<evidence type="ECO:0000313" key="3">
    <source>
        <dbReference type="Proteomes" id="UP000727490"/>
    </source>
</evidence>
<organism evidence="2 3">
    <name type="scientific">Arthrospiribacter ruber</name>
    <dbReference type="NCBI Taxonomy" id="2487934"/>
    <lineage>
        <taxon>Bacteria</taxon>
        <taxon>Pseudomonadati</taxon>
        <taxon>Bacteroidota</taxon>
        <taxon>Cytophagia</taxon>
        <taxon>Cytophagales</taxon>
        <taxon>Cyclobacteriaceae</taxon>
        <taxon>Arthrospiribacter</taxon>
    </lineage>
</organism>
<gene>
    <name evidence="2" type="ORF">EGN73_12650</name>
</gene>
<name>A0A951MBL3_9BACT</name>
<dbReference type="InterPro" id="IPR001279">
    <property type="entry name" value="Metallo-B-lactamas"/>
</dbReference>
<dbReference type="PANTHER" id="PTHR15032:SF4">
    <property type="entry name" value="N-ACYL-PHOSPHATIDYLETHANOLAMINE-HYDROLYZING PHOSPHOLIPASE D"/>
    <property type="match status" value="1"/>
</dbReference>
<dbReference type="GO" id="GO:0016787">
    <property type="term" value="F:hydrolase activity"/>
    <property type="evidence" value="ECO:0007669"/>
    <property type="project" value="UniProtKB-KW"/>
</dbReference>
<evidence type="ECO:0000313" key="2">
    <source>
        <dbReference type="EMBL" id="MBW3468656.1"/>
    </source>
</evidence>
<sequence>MKRILGLSFAIALPVFIWTMAINNNNEKMTFVSNNDLETIAPSDEWPGTPKNPNGKFENLYHPFESSFGDLLKWQTSKNPYKEAKERENRKLVVDFDPATLSGKGDYLIWLGHASYLIRLSGITTLIDPILMDNMFLKRDSELPFPLEDFPPVDYILISHNHRDHCDKQSIEFLSGKYPRAVFLTGLGVGKVIRSWTDGQEIQEAGWFQRFQTGNDSPNITFVPSRHWSRRWLWDDNKSLWGGFFIEERGRKIYFMGDSGKGPHFEDIKNALGTPDFCLMGVGAFRPEWFMHQSHISPTDAIDAFNLLGGKYFIPMHFGTFDLSDEPRMEPWDILIDNREKIEGLLIEPVIGQNLLLAEELN</sequence>
<keyword evidence="3" id="KW-1185">Reference proteome</keyword>
<dbReference type="Proteomes" id="UP000727490">
    <property type="component" value="Unassembled WGS sequence"/>
</dbReference>
<evidence type="ECO:0000259" key="1">
    <source>
        <dbReference type="Pfam" id="PF12706"/>
    </source>
</evidence>
<protein>
    <submittedName>
        <fullName evidence="2">Zn-dependent hydrolase</fullName>
    </submittedName>
</protein>
<reference evidence="2 3" key="1">
    <citation type="journal article" date="2020" name="Syst. Appl. Microbiol.">
        <title>Arthrospiribacter ruber gen. nov., sp. nov., a novel bacterium isolated from Arthrospira cultures.</title>
        <authorList>
            <person name="Waleron M."/>
            <person name="Misztak A."/>
            <person name="Waleron M.M."/>
            <person name="Furmaniak M."/>
            <person name="Mrozik A."/>
            <person name="Waleron K."/>
        </authorList>
    </citation>
    <scope>NUCLEOTIDE SEQUENCE [LARGE SCALE GENOMIC DNA]</scope>
    <source>
        <strain evidence="2 3">DPMB0001</strain>
    </source>
</reference>
<dbReference type="GO" id="GO:0005737">
    <property type="term" value="C:cytoplasm"/>
    <property type="evidence" value="ECO:0007669"/>
    <property type="project" value="TreeGrafter"/>
</dbReference>
<dbReference type="EMBL" id="RPHB01000005">
    <property type="protein sequence ID" value="MBW3468656.1"/>
    <property type="molecule type" value="Genomic_DNA"/>
</dbReference>
<comment type="caution">
    <text evidence="2">The sequence shown here is derived from an EMBL/GenBank/DDBJ whole genome shotgun (WGS) entry which is preliminary data.</text>
</comment>
<dbReference type="PANTHER" id="PTHR15032">
    <property type="entry name" value="N-ACYL-PHOSPHATIDYLETHANOLAMINE-HYDROLYZING PHOSPHOLIPASE D"/>
    <property type="match status" value="1"/>
</dbReference>